<dbReference type="Pfam" id="PF25917">
    <property type="entry name" value="BSH_RND"/>
    <property type="match status" value="1"/>
</dbReference>
<evidence type="ECO:0000256" key="3">
    <source>
        <dbReference type="ARBA" id="ARBA00022475"/>
    </source>
</evidence>
<evidence type="ECO:0000256" key="4">
    <source>
        <dbReference type="ARBA" id="ARBA00022519"/>
    </source>
</evidence>
<comment type="subcellular location">
    <subcellularLocation>
        <location evidence="1">Cell membrane</location>
    </subcellularLocation>
</comment>
<dbReference type="Proteomes" id="UP000000552">
    <property type="component" value="Chromosome"/>
</dbReference>
<keyword evidence="3" id="KW-1003">Cell membrane</keyword>
<evidence type="ECO:0000259" key="9">
    <source>
        <dbReference type="Pfam" id="PF25917"/>
    </source>
</evidence>
<dbReference type="InterPro" id="IPR058624">
    <property type="entry name" value="MdtA-like_HH"/>
</dbReference>
<sequence length="417" mass="43915">MLEQTPDKPHEPLAQQTLPAEKFRKSRSLRLMFAIVLLGGSSFAIYAYSSARPSDAVALATVAPAPPIVVKAAQAQLGNVPIWVTGLGTVQPFNSVTVKPRANGQINDIVFTEGQMVHAHDVLARLDPKPFLGPLHQAEATLAKDQAQLTNAQADLQRVSSLAQKGFATGQVLDTQKAQIAQTEATILADKAAIENAQTQIDYTTITSPIDGVAGIRMIDAGNMITSTDLGIVTINQLEPISVVFTVPADAVADWPVGTPASAISVTALAANDSRMLDTGTLSLVDNHIDPATATIKLKATFPNKDHQLKPGQFVSALFQSVLLSEATSVPSSAVQQSANGTYVYLVKPEDSTLVQRKVTVKRVAGDVTVIASGLNAGDTVVTEGQYSLKPGMKVSTQSAGSQDAAGEALGHRRDRV</sequence>
<feature type="domain" description="YknX-like C-terminal permuted SH3-like" evidence="11">
    <location>
        <begin position="328"/>
        <end position="396"/>
    </location>
</feature>
<evidence type="ECO:0000256" key="7">
    <source>
        <dbReference type="SAM" id="Phobius"/>
    </source>
</evidence>
<dbReference type="InterPro" id="IPR058625">
    <property type="entry name" value="MdtA-like_BSH"/>
</dbReference>
<dbReference type="KEGG" id="mlo:mll5780"/>
<dbReference type="PANTHER" id="PTHR30469:SF36">
    <property type="entry name" value="BLL3903 PROTEIN"/>
    <property type="match status" value="1"/>
</dbReference>
<protein>
    <submittedName>
        <fullName evidence="12">RND efflux membrane fusion protein</fullName>
    </submittedName>
</protein>
<dbReference type="InterPro" id="IPR058637">
    <property type="entry name" value="YknX-like_C"/>
</dbReference>
<dbReference type="EMBL" id="BA000012">
    <property type="protein sequence ID" value="BAB52167.1"/>
    <property type="molecule type" value="Genomic_DNA"/>
</dbReference>
<dbReference type="NCBIfam" id="TIGR01730">
    <property type="entry name" value="RND_mfp"/>
    <property type="match status" value="1"/>
</dbReference>
<feature type="transmembrane region" description="Helical" evidence="7">
    <location>
        <begin position="31"/>
        <end position="49"/>
    </location>
</feature>
<dbReference type="Gene3D" id="2.40.50.100">
    <property type="match status" value="1"/>
</dbReference>
<reference evidence="12 13" key="1">
    <citation type="journal article" date="2000" name="DNA Res.">
        <title>Complete genome structure of the nitrogen-fixing symbiotic bacterium Mesorhizobium loti.</title>
        <authorList>
            <person name="Kaneko T."/>
            <person name="Nakamura Y."/>
            <person name="Sato S."/>
            <person name="Asamizu E."/>
            <person name="Kato T."/>
            <person name="Sasamoto S."/>
            <person name="Watanabe A."/>
            <person name="Idesawa K."/>
            <person name="Ishikawa A."/>
            <person name="Kawashima K."/>
            <person name="Kimura T."/>
            <person name="Kishida Y."/>
            <person name="Kiyokawa C."/>
            <person name="Kohara M."/>
            <person name="Matsumoto M."/>
            <person name="Matsuno A."/>
            <person name="Mochizuki Y."/>
            <person name="Nakayama S."/>
            <person name="Nakazaki N."/>
            <person name="Shimpo S."/>
            <person name="Sugimoto M."/>
            <person name="Takeuchi C."/>
            <person name="Yamada M."/>
            <person name="Tabata S."/>
        </authorList>
    </citation>
    <scope>NUCLEOTIDE SEQUENCE [LARGE SCALE GENOMIC DNA]</scope>
    <source>
        <strain evidence="13">LMG 29417 / CECT 9101 / MAFF 303099</strain>
    </source>
</reference>
<dbReference type="Pfam" id="PF25989">
    <property type="entry name" value="YknX_C"/>
    <property type="match status" value="1"/>
</dbReference>
<accession>Q98B05</accession>
<keyword evidence="7" id="KW-1133">Transmembrane helix</keyword>
<dbReference type="Gene3D" id="2.40.30.170">
    <property type="match status" value="1"/>
</dbReference>
<dbReference type="Pfam" id="PF25876">
    <property type="entry name" value="HH_MFP_RND"/>
    <property type="match status" value="1"/>
</dbReference>
<proteinExistence type="inferred from homology"/>
<dbReference type="AlphaFoldDB" id="Q98B05"/>
<dbReference type="Gene3D" id="2.40.420.20">
    <property type="match status" value="1"/>
</dbReference>
<feature type="region of interest" description="Disordered" evidence="6">
    <location>
        <begin position="392"/>
        <end position="417"/>
    </location>
</feature>
<dbReference type="eggNOG" id="COG0845">
    <property type="taxonomic scope" value="Bacteria"/>
</dbReference>
<dbReference type="InterPro" id="IPR006143">
    <property type="entry name" value="RND_pump_MFP"/>
</dbReference>
<dbReference type="Gene3D" id="1.10.287.470">
    <property type="entry name" value="Helix hairpin bin"/>
    <property type="match status" value="1"/>
</dbReference>
<feature type="domain" description="Multidrug resistance protein MdtA-like barrel-sandwich hybrid" evidence="9">
    <location>
        <begin position="94"/>
        <end position="229"/>
    </location>
</feature>
<dbReference type="HOGENOM" id="CLU_018816_2_0_5"/>
<keyword evidence="5 7" id="KW-0472">Membrane</keyword>
<evidence type="ECO:0000256" key="6">
    <source>
        <dbReference type="SAM" id="MobiDB-lite"/>
    </source>
</evidence>
<evidence type="ECO:0000313" key="12">
    <source>
        <dbReference type="EMBL" id="BAB52167.1"/>
    </source>
</evidence>
<keyword evidence="7" id="KW-0812">Transmembrane</keyword>
<dbReference type="Pfam" id="PF25944">
    <property type="entry name" value="Beta-barrel_RND"/>
    <property type="match status" value="1"/>
</dbReference>
<feature type="domain" description="Multidrug resistance protein MdtA-like alpha-helical hairpin" evidence="8">
    <location>
        <begin position="135"/>
        <end position="204"/>
    </location>
</feature>
<dbReference type="InterPro" id="IPR058626">
    <property type="entry name" value="MdtA-like_b-barrel"/>
</dbReference>
<dbReference type="PANTHER" id="PTHR30469">
    <property type="entry name" value="MULTIDRUG RESISTANCE PROTEIN MDTA"/>
    <property type="match status" value="1"/>
</dbReference>
<comment type="similarity">
    <text evidence="2">Belongs to the membrane fusion protein (MFP) (TC 8.A.1) family.</text>
</comment>
<gene>
    <name evidence="12" type="ordered locus">mll5780</name>
</gene>
<evidence type="ECO:0000256" key="5">
    <source>
        <dbReference type="ARBA" id="ARBA00023136"/>
    </source>
</evidence>
<evidence type="ECO:0000313" key="13">
    <source>
        <dbReference type="Proteomes" id="UP000000552"/>
    </source>
</evidence>
<dbReference type="SUPFAM" id="SSF111369">
    <property type="entry name" value="HlyD-like secretion proteins"/>
    <property type="match status" value="1"/>
</dbReference>
<evidence type="ECO:0000256" key="2">
    <source>
        <dbReference type="ARBA" id="ARBA00009477"/>
    </source>
</evidence>
<feature type="domain" description="Multidrug resistance protein MdtA-like beta-barrel" evidence="10">
    <location>
        <begin position="240"/>
        <end position="320"/>
    </location>
</feature>
<evidence type="ECO:0000256" key="1">
    <source>
        <dbReference type="ARBA" id="ARBA00004236"/>
    </source>
</evidence>
<evidence type="ECO:0000259" key="10">
    <source>
        <dbReference type="Pfam" id="PF25944"/>
    </source>
</evidence>
<dbReference type="GO" id="GO:1990281">
    <property type="term" value="C:efflux pump complex"/>
    <property type="evidence" value="ECO:0007669"/>
    <property type="project" value="TreeGrafter"/>
</dbReference>
<name>Q98B05_RHILO</name>
<organism evidence="12 13">
    <name type="scientific">Mesorhizobium japonicum (strain LMG 29417 / CECT 9101 / MAFF 303099)</name>
    <name type="common">Mesorhizobium loti (strain MAFF 303099)</name>
    <dbReference type="NCBI Taxonomy" id="266835"/>
    <lineage>
        <taxon>Bacteria</taxon>
        <taxon>Pseudomonadati</taxon>
        <taxon>Pseudomonadota</taxon>
        <taxon>Alphaproteobacteria</taxon>
        <taxon>Hyphomicrobiales</taxon>
        <taxon>Phyllobacteriaceae</taxon>
        <taxon>Mesorhizobium</taxon>
    </lineage>
</organism>
<keyword evidence="4" id="KW-0997">Cell inner membrane</keyword>
<dbReference type="GO" id="GO:0015562">
    <property type="term" value="F:efflux transmembrane transporter activity"/>
    <property type="evidence" value="ECO:0007669"/>
    <property type="project" value="TreeGrafter"/>
</dbReference>
<evidence type="ECO:0000259" key="8">
    <source>
        <dbReference type="Pfam" id="PF25876"/>
    </source>
</evidence>
<dbReference type="RefSeq" id="WP_010913503.1">
    <property type="nucleotide sequence ID" value="NC_002678.2"/>
</dbReference>
<evidence type="ECO:0000259" key="11">
    <source>
        <dbReference type="Pfam" id="PF25989"/>
    </source>
</evidence>